<dbReference type="PIRSF" id="PIRSF500176">
    <property type="entry name" value="L_ASNase"/>
    <property type="match status" value="1"/>
</dbReference>
<dbReference type="GO" id="GO:0004067">
    <property type="term" value="F:asparaginase activity"/>
    <property type="evidence" value="ECO:0007669"/>
    <property type="project" value="TreeGrafter"/>
</dbReference>
<keyword evidence="4" id="KW-1185">Reference proteome</keyword>
<dbReference type="Pfam" id="PF00710">
    <property type="entry name" value="Asparaginase"/>
    <property type="match status" value="1"/>
</dbReference>
<dbReference type="InterPro" id="IPR006034">
    <property type="entry name" value="Asparaginase/glutaminase-like"/>
</dbReference>
<gene>
    <name evidence="3" type="ORF">CEUSTIGMA_g12853.t1</name>
</gene>
<feature type="domain" description="L-asparaginase N-terminal" evidence="2">
    <location>
        <begin position="57"/>
        <end position="155"/>
    </location>
</feature>
<sequence length="199" mass="21327">MMQTESEPGLHDGIIASYEENTHAEEESCHSLVPISRETDVHTSEGLITVVTKPLPKVLILHTGGTLGMDVESFEEAENIHVKLRHGVGSSSYAGGLKPGSMLGNLLQVVPELSKLANLDLQVVFNKDSCNVGPAEWIRIAHILDANRRNYDAFLAGQLAADMGVEAGPQMTPECAVVKMMLCLAHPDIPLGVPIAGEL</sequence>
<dbReference type="AlphaFoldDB" id="A0A250XQU3"/>
<dbReference type="Gene3D" id="3.40.50.1170">
    <property type="entry name" value="L-asparaginase, N-terminal domain"/>
    <property type="match status" value="1"/>
</dbReference>
<accession>A0A250XQU3</accession>
<dbReference type="SUPFAM" id="SSF53774">
    <property type="entry name" value="Glutaminase/Asparaginase"/>
    <property type="match status" value="1"/>
</dbReference>
<protein>
    <recommendedName>
        <fullName evidence="2">L-asparaginase N-terminal domain-containing protein</fullName>
    </recommendedName>
</protein>
<organism evidence="3 4">
    <name type="scientific">Chlamydomonas eustigma</name>
    <dbReference type="NCBI Taxonomy" id="1157962"/>
    <lineage>
        <taxon>Eukaryota</taxon>
        <taxon>Viridiplantae</taxon>
        <taxon>Chlorophyta</taxon>
        <taxon>core chlorophytes</taxon>
        <taxon>Chlorophyceae</taxon>
        <taxon>CS clade</taxon>
        <taxon>Chlamydomonadales</taxon>
        <taxon>Chlamydomonadaceae</taxon>
        <taxon>Chlamydomonas</taxon>
    </lineage>
</organism>
<feature type="active site" description="O-isoaspartyl threonine intermediate" evidence="1">
    <location>
        <position position="66"/>
    </location>
</feature>
<dbReference type="Proteomes" id="UP000232323">
    <property type="component" value="Unassembled WGS sequence"/>
</dbReference>
<evidence type="ECO:0000259" key="2">
    <source>
        <dbReference type="Pfam" id="PF00710"/>
    </source>
</evidence>
<evidence type="ECO:0000313" key="4">
    <source>
        <dbReference type="Proteomes" id="UP000232323"/>
    </source>
</evidence>
<dbReference type="EMBL" id="BEGY01000169">
    <property type="protein sequence ID" value="GAX85437.1"/>
    <property type="molecule type" value="Genomic_DNA"/>
</dbReference>
<dbReference type="PIRSF" id="PIRSF001220">
    <property type="entry name" value="L-ASNase_gatD"/>
    <property type="match status" value="1"/>
</dbReference>
<proteinExistence type="predicted"/>
<dbReference type="PANTHER" id="PTHR11707:SF28">
    <property type="entry name" value="60 KDA LYSOPHOSPHOLIPASE"/>
    <property type="match status" value="1"/>
</dbReference>
<evidence type="ECO:0000313" key="3">
    <source>
        <dbReference type="EMBL" id="GAX85437.1"/>
    </source>
</evidence>
<evidence type="ECO:0000256" key="1">
    <source>
        <dbReference type="PIRSR" id="PIRSR001220-1"/>
    </source>
</evidence>
<dbReference type="InterPro" id="IPR037152">
    <property type="entry name" value="L-asparaginase_N_sf"/>
</dbReference>
<name>A0A250XQU3_9CHLO</name>
<dbReference type="PANTHER" id="PTHR11707">
    <property type="entry name" value="L-ASPARAGINASE"/>
    <property type="match status" value="1"/>
</dbReference>
<comment type="caution">
    <text evidence="3">The sequence shown here is derived from an EMBL/GenBank/DDBJ whole genome shotgun (WGS) entry which is preliminary data.</text>
</comment>
<dbReference type="InterPro" id="IPR036152">
    <property type="entry name" value="Asp/glu_Ase-like_sf"/>
</dbReference>
<dbReference type="OrthoDB" id="542841at2759"/>
<dbReference type="InterPro" id="IPR027474">
    <property type="entry name" value="L-asparaginase_N"/>
</dbReference>
<dbReference type="STRING" id="1157962.A0A250XQU3"/>
<reference evidence="3 4" key="1">
    <citation type="submission" date="2017-08" db="EMBL/GenBank/DDBJ databases">
        <title>Acidophilic green algal genome provides insights into adaptation to an acidic environment.</title>
        <authorList>
            <person name="Hirooka S."/>
            <person name="Hirose Y."/>
            <person name="Kanesaki Y."/>
            <person name="Higuchi S."/>
            <person name="Fujiwara T."/>
            <person name="Onuma R."/>
            <person name="Era A."/>
            <person name="Ohbayashi R."/>
            <person name="Uzuka A."/>
            <person name="Nozaki H."/>
            <person name="Yoshikawa H."/>
            <person name="Miyagishima S.Y."/>
        </authorList>
    </citation>
    <scope>NUCLEOTIDE SEQUENCE [LARGE SCALE GENOMIC DNA]</scope>
    <source>
        <strain evidence="3 4">NIES-2499</strain>
    </source>
</reference>